<proteinExistence type="predicted"/>
<name>A0A0A2GWT7_9FLAO</name>
<sequence>MSLVIKKFGAIAFFLGLLGFTLALYLGKSLDYGTQELVGWGVMGMTAAMVYFGVAYQRDTVNAGKISFGSALKTGIIIAALGGLGVALADIVYTLFVNPSFFIEYNDYARDLAEQSNNQAAIDQLARQREMYEDYSGTQMSFIAGLMMFVMTFMLGFVVSLLAAVILKKK</sequence>
<reference evidence="2 3" key="1">
    <citation type="submission" date="2014-10" db="EMBL/GenBank/DDBJ databases">
        <title>Draft genome sequence of the proteorhodopsin-containing marine bacterium Dokdonia donghaensis.</title>
        <authorList>
            <person name="Gomez-Consarnau L."/>
            <person name="Gonzalez J.M."/>
            <person name="Riedel T."/>
            <person name="Jaenicke S."/>
            <person name="Wagner-Doebler I."/>
            <person name="Fuhrman J.A."/>
        </authorList>
    </citation>
    <scope>NUCLEOTIDE SEQUENCE [LARGE SCALE GENOMIC DNA]</scope>
    <source>
        <strain evidence="2 3">DSW-1</strain>
    </source>
</reference>
<dbReference type="PATRIC" id="fig|1300343.5.peg.459"/>
<evidence type="ECO:0000313" key="3">
    <source>
        <dbReference type="Proteomes" id="UP000030140"/>
    </source>
</evidence>
<dbReference type="KEGG" id="ddo:I597_0455"/>
<dbReference type="Proteomes" id="UP000030140">
    <property type="component" value="Unassembled WGS sequence"/>
</dbReference>
<feature type="transmembrane region" description="Helical" evidence="1">
    <location>
        <begin position="7"/>
        <end position="26"/>
    </location>
</feature>
<gene>
    <name evidence="2" type="ORF">NV36_07930</name>
</gene>
<keyword evidence="3" id="KW-1185">Reference proteome</keyword>
<accession>A0A0A2GWT7</accession>
<keyword evidence="1" id="KW-0812">Transmembrane</keyword>
<evidence type="ECO:0008006" key="4">
    <source>
        <dbReference type="Google" id="ProtNLM"/>
    </source>
</evidence>
<feature type="transmembrane region" description="Helical" evidence="1">
    <location>
        <begin position="76"/>
        <end position="96"/>
    </location>
</feature>
<dbReference type="RefSeq" id="WP_035325972.1">
    <property type="nucleotide sequence ID" value="NZ_CP015125.1"/>
</dbReference>
<evidence type="ECO:0000313" key="2">
    <source>
        <dbReference type="EMBL" id="KGO06781.1"/>
    </source>
</evidence>
<comment type="caution">
    <text evidence="2">The sequence shown here is derived from an EMBL/GenBank/DDBJ whole genome shotgun (WGS) entry which is preliminary data.</text>
</comment>
<keyword evidence="1" id="KW-1133">Transmembrane helix</keyword>
<dbReference type="OrthoDB" id="6384283at2"/>
<dbReference type="EMBL" id="JSAQ01000001">
    <property type="protein sequence ID" value="KGO06781.1"/>
    <property type="molecule type" value="Genomic_DNA"/>
</dbReference>
<dbReference type="Pfam" id="PF13858">
    <property type="entry name" value="DUF4199"/>
    <property type="match status" value="1"/>
</dbReference>
<protein>
    <recommendedName>
        <fullName evidence="4">DUF4199 domain-containing protein</fullName>
    </recommendedName>
</protein>
<feature type="transmembrane region" description="Helical" evidence="1">
    <location>
        <begin position="38"/>
        <end position="56"/>
    </location>
</feature>
<dbReference type="AlphaFoldDB" id="A0A0A2GWT7"/>
<keyword evidence="1" id="KW-0472">Membrane</keyword>
<evidence type="ECO:0000256" key="1">
    <source>
        <dbReference type="SAM" id="Phobius"/>
    </source>
</evidence>
<dbReference type="InterPro" id="IPR025250">
    <property type="entry name" value="DUF4199"/>
</dbReference>
<feature type="transmembrane region" description="Helical" evidence="1">
    <location>
        <begin position="142"/>
        <end position="167"/>
    </location>
</feature>
<organism evidence="2 3">
    <name type="scientific">Dokdonia donghaensis DSW-1</name>
    <dbReference type="NCBI Taxonomy" id="1300343"/>
    <lineage>
        <taxon>Bacteria</taxon>
        <taxon>Pseudomonadati</taxon>
        <taxon>Bacteroidota</taxon>
        <taxon>Flavobacteriia</taxon>
        <taxon>Flavobacteriales</taxon>
        <taxon>Flavobacteriaceae</taxon>
        <taxon>Dokdonia</taxon>
    </lineage>
</organism>